<dbReference type="Proteomes" id="UP000533598">
    <property type="component" value="Unassembled WGS sequence"/>
</dbReference>
<protein>
    <submittedName>
        <fullName evidence="2">Pimeloyl-ACP methyl ester carboxylesterase</fullName>
    </submittedName>
</protein>
<dbReference type="EMBL" id="JACHMH010000001">
    <property type="protein sequence ID" value="MBB4679360.1"/>
    <property type="molecule type" value="Genomic_DNA"/>
</dbReference>
<dbReference type="InterPro" id="IPR045889">
    <property type="entry name" value="MES/HNL"/>
</dbReference>
<dbReference type="InterPro" id="IPR000073">
    <property type="entry name" value="AB_hydrolase_1"/>
</dbReference>
<name>A0A7W7CDU9_9PSEU</name>
<accession>A0A7W7CDU9</accession>
<dbReference type="GO" id="GO:0080030">
    <property type="term" value="F:methyl indole-3-acetate esterase activity"/>
    <property type="evidence" value="ECO:0007669"/>
    <property type="project" value="TreeGrafter"/>
</dbReference>
<gene>
    <name evidence="2" type="ORF">HNR67_005478</name>
</gene>
<evidence type="ECO:0000313" key="3">
    <source>
        <dbReference type="Proteomes" id="UP000533598"/>
    </source>
</evidence>
<dbReference type="Gene3D" id="3.40.50.1820">
    <property type="entry name" value="alpha/beta hydrolase"/>
    <property type="match status" value="1"/>
</dbReference>
<evidence type="ECO:0000313" key="2">
    <source>
        <dbReference type="EMBL" id="MBB4679360.1"/>
    </source>
</evidence>
<dbReference type="InterPro" id="IPR029058">
    <property type="entry name" value="AB_hydrolase_fold"/>
</dbReference>
<keyword evidence="3" id="KW-1185">Reference proteome</keyword>
<dbReference type="PANTHER" id="PTHR10992:SF1086">
    <property type="entry name" value="AB HYDROLASE-1 DOMAIN-CONTAINING PROTEIN"/>
    <property type="match status" value="1"/>
</dbReference>
<proteinExistence type="predicted"/>
<dbReference type="PANTHER" id="PTHR10992">
    <property type="entry name" value="METHYLESTERASE FAMILY MEMBER"/>
    <property type="match status" value="1"/>
</dbReference>
<dbReference type="AlphaFoldDB" id="A0A7W7CDU9"/>
<dbReference type="GO" id="GO:0080032">
    <property type="term" value="F:methyl jasmonate esterase activity"/>
    <property type="evidence" value="ECO:0007669"/>
    <property type="project" value="TreeGrafter"/>
</dbReference>
<dbReference type="Pfam" id="PF12697">
    <property type="entry name" value="Abhydrolase_6"/>
    <property type="match status" value="1"/>
</dbReference>
<dbReference type="SUPFAM" id="SSF53474">
    <property type="entry name" value="alpha/beta-Hydrolases"/>
    <property type="match status" value="1"/>
</dbReference>
<organism evidence="2 3">
    <name type="scientific">Crossiella cryophila</name>
    <dbReference type="NCBI Taxonomy" id="43355"/>
    <lineage>
        <taxon>Bacteria</taxon>
        <taxon>Bacillati</taxon>
        <taxon>Actinomycetota</taxon>
        <taxon>Actinomycetes</taxon>
        <taxon>Pseudonocardiales</taxon>
        <taxon>Pseudonocardiaceae</taxon>
        <taxon>Crossiella</taxon>
    </lineage>
</organism>
<feature type="domain" description="AB hydrolase-1" evidence="1">
    <location>
        <begin position="4"/>
        <end position="230"/>
    </location>
</feature>
<comment type="caution">
    <text evidence="2">The sequence shown here is derived from an EMBL/GenBank/DDBJ whole genome shotgun (WGS) entry which is preliminary data.</text>
</comment>
<dbReference type="RefSeq" id="WP_185005119.1">
    <property type="nucleotide sequence ID" value="NZ_BAAAUI010000001.1"/>
</dbReference>
<reference evidence="2 3" key="1">
    <citation type="submission" date="2020-08" db="EMBL/GenBank/DDBJ databases">
        <title>Sequencing the genomes of 1000 actinobacteria strains.</title>
        <authorList>
            <person name="Klenk H.-P."/>
        </authorList>
    </citation>
    <scope>NUCLEOTIDE SEQUENCE [LARGE SCALE GENOMIC DNA]</scope>
    <source>
        <strain evidence="2 3">DSM 44230</strain>
    </source>
</reference>
<evidence type="ECO:0000259" key="1">
    <source>
        <dbReference type="Pfam" id="PF12697"/>
    </source>
</evidence>
<sequence>MANIVLVGGAWIGAWAWRAVTPELRAAGHQVYPLTLTGFGDRAHLGTPETDLSDHVQDVIAAIEAEELTDVVLVGHSYAGSVVTVVADRIPERLAKVIYVAGVTPEHGKRLFDLIPGVEEIMQAMADAEGDGWRIPFISDETLDLYYGEHGLTGQHLGWLRTHAHGVPIATHREVIKLATPDSSPVPRVFVHCTGDGPAHELPHYGRDWVRAEIATGHWPMATKPVELAALLDRLVVA</sequence>